<reference evidence="2" key="1">
    <citation type="submission" date="2013-05" db="EMBL/GenBank/DDBJ databases">
        <title>Genome assembly of Cystobacter fuscus DSM 2262.</title>
        <authorList>
            <person name="Sharma G."/>
            <person name="Khatri I."/>
            <person name="Kaur C."/>
            <person name="Mayilraj S."/>
            <person name="Subramanian S."/>
        </authorList>
    </citation>
    <scope>NUCLEOTIDE SEQUENCE [LARGE SCALE GENOMIC DNA]</scope>
    <source>
        <strain evidence="2">DSM 2262</strain>
    </source>
</reference>
<sequence length="98" mass="10528">MAFRLTPEREAAPPTGVFRGAFLARVARWPFKKGLWQSATMSPCAAQAHVGEGSLGLHAPPLPSHQAPELRVGHRSGRRMESVLLPSVHPVLQGKTSG</sequence>
<evidence type="ECO:0000313" key="3">
    <source>
        <dbReference type="Proteomes" id="UP000011682"/>
    </source>
</evidence>
<dbReference type="Proteomes" id="UP000011682">
    <property type="component" value="Unassembled WGS sequence"/>
</dbReference>
<evidence type="ECO:0000313" key="2">
    <source>
        <dbReference type="EMBL" id="EPX57707.1"/>
    </source>
</evidence>
<organism evidence="2 3">
    <name type="scientific">Cystobacter fuscus (strain ATCC 25194 / DSM 2262 / NBRC 100088 / M29)</name>
    <dbReference type="NCBI Taxonomy" id="1242864"/>
    <lineage>
        <taxon>Bacteria</taxon>
        <taxon>Pseudomonadati</taxon>
        <taxon>Myxococcota</taxon>
        <taxon>Myxococcia</taxon>
        <taxon>Myxococcales</taxon>
        <taxon>Cystobacterineae</taxon>
        <taxon>Archangiaceae</taxon>
        <taxon>Cystobacter</taxon>
    </lineage>
</organism>
<feature type="region of interest" description="Disordered" evidence="1">
    <location>
        <begin position="55"/>
        <end position="74"/>
    </location>
</feature>
<comment type="caution">
    <text evidence="2">The sequence shown here is derived from an EMBL/GenBank/DDBJ whole genome shotgun (WGS) entry which is preliminary data.</text>
</comment>
<evidence type="ECO:0000256" key="1">
    <source>
        <dbReference type="SAM" id="MobiDB-lite"/>
    </source>
</evidence>
<dbReference type="AlphaFoldDB" id="S9P667"/>
<gene>
    <name evidence="2" type="ORF">D187_004727</name>
</gene>
<proteinExistence type="predicted"/>
<accession>S9P667</accession>
<name>S9P667_CYSF2</name>
<protein>
    <submittedName>
        <fullName evidence="2">Uncharacterized protein</fullName>
    </submittedName>
</protein>
<keyword evidence="3" id="KW-1185">Reference proteome</keyword>
<dbReference type="EMBL" id="ANAH02000032">
    <property type="protein sequence ID" value="EPX57707.1"/>
    <property type="molecule type" value="Genomic_DNA"/>
</dbReference>